<sequence>NDSSICEPGTLKSGTALINGSDGMEQVGAVDAIALQVGVYFGDSGKALGETVDAGSVSPGLSCMADISNVIGKTVAFTNESSTSGYQYPTLQLRNAGIEDDQYEKVFAGGHDGSVAAVYNGDADFGVAYDDARRSLRKTNTDVGDKVIIFNLTSEIPNDVIAVRTDLPDSLKGAIYYNMDAYLKTEEGEAVSDEVFGWTDMQVAKDSDFDVVREANEKLGVND</sequence>
<dbReference type="Gene3D" id="3.40.190.10">
    <property type="entry name" value="Periplasmic binding protein-like II"/>
    <property type="match status" value="1"/>
</dbReference>
<dbReference type="SUPFAM" id="SSF53850">
    <property type="entry name" value="Periplasmic binding protein-like II"/>
    <property type="match status" value="1"/>
</dbReference>
<dbReference type="EMBL" id="UINC01094771">
    <property type="protein sequence ID" value="SVC50292.1"/>
    <property type="molecule type" value="Genomic_DNA"/>
</dbReference>
<gene>
    <name evidence="1" type="ORF">METZ01_LOCUS303146</name>
</gene>
<feature type="non-terminal residue" evidence="1">
    <location>
        <position position="1"/>
    </location>
</feature>
<dbReference type="PANTHER" id="PTHR35841:SF1">
    <property type="entry name" value="PHOSPHONATES-BINDING PERIPLASMIC PROTEIN"/>
    <property type="match status" value="1"/>
</dbReference>
<evidence type="ECO:0008006" key="2">
    <source>
        <dbReference type="Google" id="ProtNLM"/>
    </source>
</evidence>
<reference evidence="1" key="1">
    <citation type="submission" date="2018-05" db="EMBL/GenBank/DDBJ databases">
        <authorList>
            <person name="Lanie J.A."/>
            <person name="Ng W.-L."/>
            <person name="Kazmierczak K.M."/>
            <person name="Andrzejewski T.M."/>
            <person name="Davidsen T.M."/>
            <person name="Wayne K.J."/>
            <person name="Tettelin H."/>
            <person name="Glass J.I."/>
            <person name="Rusch D."/>
            <person name="Podicherti R."/>
            <person name="Tsui H.-C.T."/>
            <person name="Winkler M.E."/>
        </authorList>
    </citation>
    <scope>NUCLEOTIDE SEQUENCE</scope>
</reference>
<evidence type="ECO:0000313" key="1">
    <source>
        <dbReference type="EMBL" id="SVC50292.1"/>
    </source>
</evidence>
<protein>
    <recommendedName>
        <fullName evidence="2">Solute-binding protein family 3/N-terminal domain-containing protein</fullName>
    </recommendedName>
</protein>
<dbReference type="PANTHER" id="PTHR35841">
    <property type="entry name" value="PHOSPHONATES-BINDING PERIPLASMIC PROTEIN"/>
    <property type="match status" value="1"/>
</dbReference>
<dbReference type="AlphaFoldDB" id="A0A382MS67"/>
<accession>A0A382MS67</accession>
<organism evidence="1">
    <name type="scientific">marine metagenome</name>
    <dbReference type="NCBI Taxonomy" id="408172"/>
    <lineage>
        <taxon>unclassified sequences</taxon>
        <taxon>metagenomes</taxon>
        <taxon>ecological metagenomes</taxon>
    </lineage>
</organism>
<name>A0A382MS67_9ZZZZ</name>
<dbReference type="Pfam" id="PF12974">
    <property type="entry name" value="Phosphonate-bd"/>
    <property type="match status" value="1"/>
</dbReference>
<proteinExistence type="predicted"/>